<keyword evidence="7" id="KW-0479">Metal-binding</keyword>
<dbReference type="KEGG" id="tmu:101357253"/>
<reference evidence="16" key="1">
    <citation type="submission" date="2025-08" db="UniProtKB">
        <authorList>
            <consortium name="RefSeq"/>
        </authorList>
    </citation>
    <scope>IDENTIFICATION</scope>
</reference>
<accession>A0A2Y9S0V3</accession>
<dbReference type="FunCoup" id="A0A2Y9S0V3">
    <property type="interactions" value="503"/>
</dbReference>
<dbReference type="GO" id="GO:0001510">
    <property type="term" value="P:RNA methylation"/>
    <property type="evidence" value="ECO:0007669"/>
    <property type="project" value="InterPro"/>
</dbReference>
<dbReference type="GO" id="GO:0005737">
    <property type="term" value="C:cytoplasm"/>
    <property type="evidence" value="ECO:0007669"/>
    <property type="project" value="TreeGrafter"/>
</dbReference>
<proteinExistence type="inferred from homology"/>
<dbReference type="STRING" id="127582.A0A2Y9S0V3"/>
<evidence type="ECO:0000256" key="10">
    <source>
        <dbReference type="ARBA" id="ARBA00023158"/>
    </source>
</evidence>
<protein>
    <recommendedName>
        <fullName evidence="3">Small RNA 2'-O-methyltransferase</fullName>
        <ecNumber evidence="12">2.1.1.386</ecNumber>
    </recommendedName>
    <alternativeName>
        <fullName evidence="11">HEN1 methyltransferase homolog 1</fullName>
    </alternativeName>
</protein>
<keyword evidence="10" id="KW-0943">RNA-mediated gene silencing</keyword>
<dbReference type="InterPro" id="IPR029063">
    <property type="entry name" value="SAM-dependent_MTases_sf"/>
</dbReference>
<comment type="catalytic activity">
    <reaction evidence="13">
        <text>small RNA 3'-end nucleotide + S-adenosyl-L-methionine = small RNA 3'-end 2'-O-methylnucleotide + S-adenosyl-L-homocysteine + H(+)</text>
        <dbReference type="Rhea" id="RHEA:37887"/>
        <dbReference type="Rhea" id="RHEA-COMP:10415"/>
        <dbReference type="Rhea" id="RHEA-COMP:10416"/>
        <dbReference type="ChEBI" id="CHEBI:15378"/>
        <dbReference type="ChEBI" id="CHEBI:57856"/>
        <dbReference type="ChEBI" id="CHEBI:59789"/>
        <dbReference type="ChEBI" id="CHEBI:74896"/>
        <dbReference type="ChEBI" id="CHEBI:74898"/>
        <dbReference type="EC" id="2.1.1.386"/>
    </reaction>
</comment>
<name>A0A2Y9S0V3_TRIMA</name>
<evidence type="ECO:0000256" key="8">
    <source>
        <dbReference type="ARBA" id="ARBA00022842"/>
    </source>
</evidence>
<dbReference type="PANTHER" id="PTHR21404">
    <property type="entry name" value="HEN1"/>
    <property type="match status" value="1"/>
</dbReference>
<keyword evidence="4" id="KW-0489">Methyltransferase</keyword>
<evidence type="ECO:0000256" key="5">
    <source>
        <dbReference type="ARBA" id="ARBA00022679"/>
    </source>
</evidence>
<dbReference type="PANTHER" id="PTHR21404:SF3">
    <property type="entry name" value="SMALL RNA 2'-O-METHYLTRANSFERASE"/>
    <property type="match status" value="1"/>
</dbReference>
<comment type="similarity">
    <text evidence="2">Belongs to the methyltransferase superfamily. HEN1 family.</text>
</comment>
<keyword evidence="15" id="KW-1185">Reference proteome</keyword>
<dbReference type="EC" id="2.1.1.386" evidence="12"/>
<evidence type="ECO:0000256" key="6">
    <source>
        <dbReference type="ARBA" id="ARBA00022691"/>
    </source>
</evidence>
<dbReference type="Gene3D" id="3.40.50.150">
    <property type="entry name" value="Vaccinia Virus protein VP39"/>
    <property type="match status" value="1"/>
</dbReference>
<evidence type="ECO:0000256" key="12">
    <source>
        <dbReference type="ARBA" id="ARBA00035025"/>
    </source>
</evidence>
<evidence type="ECO:0000256" key="14">
    <source>
        <dbReference type="ARBA" id="ARBA00053983"/>
    </source>
</evidence>
<dbReference type="InterPro" id="IPR026610">
    <property type="entry name" value="Hen1"/>
</dbReference>
<dbReference type="SUPFAM" id="SSF53335">
    <property type="entry name" value="S-adenosyl-L-methionine-dependent methyltransferases"/>
    <property type="match status" value="1"/>
</dbReference>
<sequence>MDENNMQILTEEIWCKAQDSAFLRSFQCASVVDGNFEEVTSTVIKFKPPLYRQRYQFVKDLVDQHEPKKVADLGCGDTSLLWMLKFHKCLELLVGVDTNEDKLRRKEYKLSPLVGDYLKPRERTLTVTLYHGSAVERDSRLLGFDLITCIELIEHLDSEDLATFPEVVFGFLSPAMIVITTPNSEFNPLFPAVTLRDSDHKFEWNRMQFQTWALDVANLYDYSVEFTGVGDPPAGAEKVGYCTQIGIFRKNMAKAAELCVPEEHGEHVYKVVFTATYPSLQQKKYRQYAVVNEVISQVYDMRRNLLESLKLQDDKDFAGVPEDTGTSEAPCQCFQPVLTQLNANMEKTPKPFCVGNVFYVPLERLFSLPKVQHLCINVEMLKTLIADAVMLNSDGSAVMVDIHDEGSDD</sequence>
<comment type="cofactor">
    <cofactor evidence="1">
        <name>Mg(2+)</name>
        <dbReference type="ChEBI" id="CHEBI:18420"/>
    </cofactor>
</comment>
<keyword evidence="6" id="KW-0949">S-adenosyl-L-methionine</keyword>
<dbReference type="FunFam" id="3.40.50.150:FF:000124">
    <property type="entry name" value="HEN methyltransferase 1"/>
    <property type="match status" value="1"/>
</dbReference>
<evidence type="ECO:0000313" key="15">
    <source>
        <dbReference type="Proteomes" id="UP000248480"/>
    </source>
</evidence>
<evidence type="ECO:0000256" key="2">
    <source>
        <dbReference type="ARBA" id="ARBA00009026"/>
    </source>
</evidence>
<dbReference type="GeneID" id="101357253"/>
<dbReference type="GO" id="GO:0003723">
    <property type="term" value="F:RNA binding"/>
    <property type="evidence" value="ECO:0007669"/>
    <property type="project" value="UniProtKB-KW"/>
</dbReference>
<dbReference type="AlphaFoldDB" id="A0A2Y9S0V3"/>
<dbReference type="RefSeq" id="XP_023597969.1">
    <property type="nucleotide sequence ID" value="XM_023742201.1"/>
</dbReference>
<keyword evidence="5" id="KW-0808">Transferase</keyword>
<keyword evidence="9" id="KW-0694">RNA-binding</keyword>
<dbReference type="GO" id="GO:0046872">
    <property type="term" value="F:metal ion binding"/>
    <property type="evidence" value="ECO:0007669"/>
    <property type="project" value="UniProtKB-KW"/>
</dbReference>
<organism evidence="15 16">
    <name type="scientific">Trichechus manatus latirostris</name>
    <name type="common">Florida manatee</name>
    <dbReference type="NCBI Taxonomy" id="127582"/>
    <lineage>
        <taxon>Eukaryota</taxon>
        <taxon>Metazoa</taxon>
        <taxon>Chordata</taxon>
        <taxon>Craniata</taxon>
        <taxon>Vertebrata</taxon>
        <taxon>Euteleostomi</taxon>
        <taxon>Mammalia</taxon>
        <taxon>Eutheria</taxon>
        <taxon>Afrotheria</taxon>
        <taxon>Sirenia</taxon>
        <taxon>Trichechidae</taxon>
        <taxon>Trichechus</taxon>
    </lineage>
</organism>
<dbReference type="CTD" id="113802"/>
<dbReference type="GO" id="GO:0034587">
    <property type="term" value="P:piRNA processing"/>
    <property type="evidence" value="ECO:0007669"/>
    <property type="project" value="TreeGrafter"/>
</dbReference>
<dbReference type="GO" id="GO:0030422">
    <property type="term" value="P:siRNA processing"/>
    <property type="evidence" value="ECO:0007669"/>
    <property type="project" value="TreeGrafter"/>
</dbReference>
<evidence type="ECO:0000256" key="4">
    <source>
        <dbReference type="ARBA" id="ARBA00022603"/>
    </source>
</evidence>
<evidence type="ECO:0000256" key="7">
    <source>
        <dbReference type="ARBA" id="ARBA00022723"/>
    </source>
</evidence>
<evidence type="ECO:0000256" key="1">
    <source>
        <dbReference type="ARBA" id="ARBA00001946"/>
    </source>
</evidence>
<evidence type="ECO:0000256" key="11">
    <source>
        <dbReference type="ARBA" id="ARBA00029981"/>
    </source>
</evidence>
<evidence type="ECO:0000313" key="16">
    <source>
        <dbReference type="RefSeq" id="XP_023597969.1"/>
    </source>
</evidence>
<dbReference type="Proteomes" id="UP000248480">
    <property type="component" value="Unplaced"/>
</dbReference>
<gene>
    <name evidence="16" type="primary">HENMT1</name>
</gene>
<evidence type="ECO:0000256" key="13">
    <source>
        <dbReference type="ARBA" id="ARBA00048418"/>
    </source>
</evidence>
<evidence type="ECO:0000256" key="9">
    <source>
        <dbReference type="ARBA" id="ARBA00022884"/>
    </source>
</evidence>
<evidence type="ECO:0000256" key="3">
    <source>
        <dbReference type="ARBA" id="ARBA00021330"/>
    </source>
</evidence>
<keyword evidence="8" id="KW-0460">Magnesium</keyword>
<dbReference type="GO" id="GO:0090486">
    <property type="term" value="F:small RNA 2'-O-methyltransferase activity"/>
    <property type="evidence" value="ECO:0007669"/>
    <property type="project" value="UniProtKB-EC"/>
</dbReference>
<dbReference type="InParanoid" id="A0A2Y9S0V3"/>
<dbReference type="GO" id="GO:0005634">
    <property type="term" value="C:nucleus"/>
    <property type="evidence" value="ECO:0007669"/>
    <property type="project" value="TreeGrafter"/>
</dbReference>
<comment type="function">
    <text evidence="14">Methyltransferase that adds a 2'-O-methyl group at the 3'-end of piRNAs, a class of 24 to 30 nucleotide RNAs that are generated by a Dicer-independent mechanism and are primarily derived from transposons and other repeated sequence elements. This probably protects the 3'-end of piRNAs from uridylation activity and subsequent degradation. Stabilization of piRNAs is essential for gametogenesis.</text>
</comment>